<dbReference type="Gene3D" id="3.40.50.300">
    <property type="entry name" value="P-loop containing nucleotide triphosphate hydrolases"/>
    <property type="match status" value="1"/>
</dbReference>
<sequence length="538" mass="60325">MVDQETAAREHMARIIADLSRTEAYPHPVTEIAIEETHASIVFLADDLVYKIKKPVDFGFLDFSTLERRRHFCHEEIRLNRRLSQGVYLDVVPVVEVGGRLQLFGDGPEVEYAVKMNRLPDNQMLNYLITTGTVDERVFPALADRLAAFYREAATGPGVDEWGTAEAAHFSIRENVEQTQPYVGTIIAPVQHRLIDEMSARFFAEHAELFQQRIAAGRIREGHGDLHLAHICVQGLRPEELQIIDCVEFNPRLRCGDIAVDIAFLAMDLDYHGRPDLSRSLVNMLAERLGDDDLPLLVHFFSVYRAHVRNKVACFRLDEIAPELPEYVAVKSEAERYIDLATSYLVEPERPTLFLVGGLSGTGKSVIAYRLARALGASLSSSDVVRKEIAGRPVESHEPVPYGTGIYEPSLTARTYQELLDRARVALTAGRSAVLDATFLDPSWREAARDMAAELGVDLLLIECQAPPAVVEERLARRSGLMADPSEADWAVYQEQRRRYGDVLAPLENVPQLTLDTNRPSAQVLDDILTHISLRPRL</sequence>
<dbReference type="InterPro" id="IPR011009">
    <property type="entry name" value="Kinase-like_dom_sf"/>
</dbReference>
<dbReference type="PANTHER" id="PTHR43883:SF1">
    <property type="entry name" value="GLUCONOKINASE"/>
    <property type="match status" value="1"/>
</dbReference>
<dbReference type="OrthoDB" id="9810277at2"/>
<dbReference type="HOGENOM" id="CLU_026771_1_1_0"/>
<accession>D1C7L3</accession>
<dbReference type="eggNOG" id="COG0645">
    <property type="taxonomic scope" value="Bacteria"/>
</dbReference>
<evidence type="ECO:0000313" key="2">
    <source>
        <dbReference type="Proteomes" id="UP000002027"/>
    </source>
</evidence>
<dbReference type="RefSeq" id="WP_012870893.1">
    <property type="nucleotide sequence ID" value="NC_013523.1"/>
</dbReference>
<gene>
    <name evidence="1" type="ordered locus">Sthe_0407</name>
</gene>
<dbReference type="PANTHER" id="PTHR43883">
    <property type="entry name" value="SLR0207 PROTEIN"/>
    <property type="match status" value="1"/>
</dbReference>
<dbReference type="InterPro" id="IPR027417">
    <property type="entry name" value="P-loop_NTPase"/>
</dbReference>
<name>D1C7L3_SPHTD</name>
<dbReference type="eggNOG" id="COG2187">
    <property type="taxonomic scope" value="Bacteria"/>
</dbReference>
<dbReference type="Pfam" id="PF13671">
    <property type="entry name" value="AAA_33"/>
    <property type="match status" value="1"/>
</dbReference>
<dbReference type="EMBL" id="CP001823">
    <property type="protein sequence ID" value="ACZ37846.1"/>
    <property type="molecule type" value="Genomic_DNA"/>
</dbReference>
<dbReference type="InterPro" id="IPR052732">
    <property type="entry name" value="Cell-binding_unc_protein"/>
</dbReference>
<keyword evidence="2" id="KW-1185">Reference proteome</keyword>
<dbReference type="STRING" id="479434.Sthe_0407"/>
<dbReference type="SUPFAM" id="SSF52540">
    <property type="entry name" value="P-loop containing nucleoside triphosphate hydrolases"/>
    <property type="match status" value="1"/>
</dbReference>
<evidence type="ECO:0000313" key="1">
    <source>
        <dbReference type="EMBL" id="ACZ37846.1"/>
    </source>
</evidence>
<dbReference type="KEGG" id="sti:Sthe_0407"/>
<reference evidence="1 2" key="2">
    <citation type="journal article" date="2010" name="Stand. Genomic Sci.">
        <title>Complete genome sequence of Desulfohalobium retbaense type strain (HR(100)).</title>
        <authorList>
            <person name="Spring S."/>
            <person name="Nolan M."/>
            <person name="Lapidus A."/>
            <person name="Glavina Del Rio T."/>
            <person name="Copeland A."/>
            <person name="Tice H."/>
            <person name="Cheng J.F."/>
            <person name="Lucas S."/>
            <person name="Land M."/>
            <person name="Chen F."/>
            <person name="Bruce D."/>
            <person name="Goodwin L."/>
            <person name="Pitluck S."/>
            <person name="Ivanova N."/>
            <person name="Mavromatis K."/>
            <person name="Mikhailova N."/>
            <person name="Pati A."/>
            <person name="Chen A."/>
            <person name="Palaniappan K."/>
            <person name="Hauser L."/>
            <person name="Chang Y.J."/>
            <person name="Jeffries C.D."/>
            <person name="Munk C."/>
            <person name="Kiss H."/>
            <person name="Chain P."/>
            <person name="Han C."/>
            <person name="Brettin T."/>
            <person name="Detter J.C."/>
            <person name="Schuler E."/>
            <person name="Goker M."/>
            <person name="Rohde M."/>
            <person name="Bristow J."/>
            <person name="Eisen J.A."/>
            <person name="Markowitz V."/>
            <person name="Hugenholtz P."/>
            <person name="Kyrpides N.C."/>
            <person name="Klenk H.P."/>
        </authorList>
    </citation>
    <scope>NUCLEOTIDE SEQUENCE [LARGE SCALE GENOMIC DNA]</scope>
    <source>
        <strain evidence="2">ATCC 49802 / DSM 20745 / S 6022</strain>
    </source>
</reference>
<proteinExistence type="predicted"/>
<organism evidence="1 2">
    <name type="scientific">Sphaerobacter thermophilus (strain ATCC 49802 / DSM 20745 / KCCM 41009 / NCIMB 13125 / S 6022)</name>
    <dbReference type="NCBI Taxonomy" id="479434"/>
    <lineage>
        <taxon>Bacteria</taxon>
        <taxon>Pseudomonadati</taxon>
        <taxon>Thermomicrobiota</taxon>
        <taxon>Thermomicrobia</taxon>
        <taxon>Sphaerobacterales</taxon>
        <taxon>Sphaerobacterineae</taxon>
        <taxon>Sphaerobacteraceae</taxon>
        <taxon>Sphaerobacter</taxon>
    </lineage>
</organism>
<dbReference type="Proteomes" id="UP000002027">
    <property type="component" value="Chromosome 1"/>
</dbReference>
<dbReference type="SUPFAM" id="SSF56112">
    <property type="entry name" value="Protein kinase-like (PK-like)"/>
    <property type="match status" value="1"/>
</dbReference>
<reference evidence="2" key="1">
    <citation type="submission" date="2009-11" db="EMBL/GenBank/DDBJ databases">
        <title>The complete chromosome 1 of Sphaerobacter thermophilus DSM 20745.</title>
        <authorList>
            <person name="Lucas S."/>
            <person name="Copeland A."/>
            <person name="Lapidus A."/>
            <person name="Glavina del Rio T."/>
            <person name="Dalin E."/>
            <person name="Tice H."/>
            <person name="Bruce D."/>
            <person name="Goodwin L."/>
            <person name="Pitluck S."/>
            <person name="Kyrpides N."/>
            <person name="Mavromatis K."/>
            <person name="Ivanova N."/>
            <person name="Mikhailova N."/>
            <person name="LaButti K.M."/>
            <person name="Clum A."/>
            <person name="Sun H.I."/>
            <person name="Brettin T."/>
            <person name="Detter J.C."/>
            <person name="Han C."/>
            <person name="Larimer F."/>
            <person name="Land M."/>
            <person name="Hauser L."/>
            <person name="Markowitz V."/>
            <person name="Cheng J.F."/>
            <person name="Hugenholtz P."/>
            <person name="Woyke T."/>
            <person name="Wu D."/>
            <person name="Steenblock K."/>
            <person name="Schneider S."/>
            <person name="Pukall R."/>
            <person name="Goeker M."/>
            <person name="Klenk H.P."/>
            <person name="Eisen J.A."/>
        </authorList>
    </citation>
    <scope>NUCLEOTIDE SEQUENCE [LARGE SCALE GENOMIC DNA]</scope>
    <source>
        <strain evidence="2">ATCC 49802 / DSM 20745 / S 6022</strain>
    </source>
</reference>
<dbReference type="InParanoid" id="D1C7L3"/>
<dbReference type="AlphaFoldDB" id="D1C7L3"/>
<protein>
    <submittedName>
        <fullName evidence="1">Uma3</fullName>
    </submittedName>
</protein>